<dbReference type="RefSeq" id="WP_053100811.1">
    <property type="nucleotide sequence ID" value="NZ_CP012359.1"/>
</dbReference>
<comment type="similarity">
    <text evidence="1">Belongs to the SCO1/2 family.</text>
</comment>
<keyword evidence="3" id="KW-0479">Metal-binding</keyword>
<dbReference type="CDD" id="cd02968">
    <property type="entry name" value="SCO"/>
    <property type="match status" value="1"/>
</dbReference>
<feature type="binding site" evidence="3">
    <location>
        <position position="87"/>
    </location>
    <ligand>
        <name>Cu cation</name>
        <dbReference type="ChEBI" id="CHEBI:23378"/>
    </ligand>
</feature>
<dbReference type="InterPro" id="IPR036249">
    <property type="entry name" value="Thioredoxin-like_sf"/>
</dbReference>
<sequence>MPYIIKGRALSVSLIAIVLAAVLGLVIAKLLPSPTAPAVNFQQAGIIQFPKARQLPAISLQGSDGQTYQADQFKGKWHLVFFGYTFCPDICPTTLAELKRIKSQLPQEIQAQIQILMISVDPDRDTPEQLKAYLHYFDPSFLGLTGAIEDIQLLSNATSIPFIPGDTSKPHYTVDHSGNLALINPQGEQLGVIRAPLNISGLVESLPHLID</sequence>
<dbReference type="PANTHER" id="PTHR12151:SF25">
    <property type="entry name" value="LINALOOL DEHYDRATASE_ISOMERASE DOMAIN-CONTAINING PROTEIN"/>
    <property type="match status" value="1"/>
</dbReference>
<evidence type="ECO:0000259" key="5">
    <source>
        <dbReference type="PROSITE" id="PS51352"/>
    </source>
</evidence>
<dbReference type="PANTHER" id="PTHR12151">
    <property type="entry name" value="ELECTRON TRANSPORT PROTIN SCO1/SENC FAMILY MEMBER"/>
    <property type="match status" value="1"/>
</dbReference>
<protein>
    <submittedName>
        <fullName evidence="6">Copper-binding protein</fullName>
    </submittedName>
</protein>
<proteinExistence type="inferred from homology"/>
<name>A0A0K1XEQ2_9GAMM</name>
<feature type="disulfide bond" description="Redox-active" evidence="4">
    <location>
        <begin position="87"/>
        <end position="91"/>
    </location>
</feature>
<evidence type="ECO:0000256" key="3">
    <source>
        <dbReference type="PIRSR" id="PIRSR603782-1"/>
    </source>
</evidence>
<accession>A0A0K1XEQ2</accession>
<feature type="domain" description="Thioredoxin" evidence="5">
    <location>
        <begin position="49"/>
        <end position="211"/>
    </location>
</feature>
<keyword evidence="4" id="KW-1015">Disulfide bond</keyword>
<dbReference type="InterPro" id="IPR003782">
    <property type="entry name" value="SCO1/SenC"/>
</dbReference>
<dbReference type="InterPro" id="IPR013766">
    <property type="entry name" value="Thioredoxin_domain"/>
</dbReference>
<dbReference type="GO" id="GO:0046872">
    <property type="term" value="F:metal ion binding"/>
    <property type="evidence" value="ECO:0007669"/>
    <property type="project" value="UniProtKB-KW"/>
</dbReference>
<keyword evidence="7" id="KW-1185">Reference proteome</keyword>
<dbReference type="Proteomes" id="UP000063953">
    <property type="component" value="Chromosome"/>
</dbReference>
<reference evidence="6 7" key="1">
    <citation type="journal article" date="2015" name="Genome Announc.">
        <title>Genome Sequences of Oblitimonas alkaliphila gen. nov. sp. nov. (Proposed), a Novel Bacterium of the Pseudomonadaceae Family.</title>
        <authorList>
            <person name="Lauer A.C."/>
            <person name="Nicholson A.C."/>
            <person name="Humrighouse B.W."/>
            <person name="Emery B."/>
            <person name="Drobish A."/>
            <person name="Juieng P."/>
            <person name="Loparev V."/>
            <person name="McQuiston J.R."/>
        </authorList>
    </citation>
    <scope>NUCLEOTIDE SEQUENCE [LARGE SCALE GENOMIC DNA]</scope>
    <source>
        <strain evidence="6 7">E5571</strain>
    </source>
</reference>
<dbReference type="EMBL" id="CP012365">
    <property type="protein sequence ID" value="AKX59642.1"/>
    <property type="molecule type" value="Genomic_DNA"/>
</dbReference>
<dbReference type="PATRIC" id="fig|1697052.3.peg.1549"/>
<evidence type="ECO:0000256" key="2">
    <source>
        <dbReference type="ARBA" id="ARBA00023008"/>
    </source>
</evidence>
<organism evidence="6 7">
    <name type="scientific">Thiopseudomonas alkaliphila</name>
    <dbReference type="NCBI Taxonomy" id="1697053"/>
    <lineage>
        <taxon>Bacteria</taxon>
        <taxon>Pseudomonadati</taxon>
        <taxon>Pseudomonadota</taxon>
        <taxon>Gammaproteobacteria</taxon>
        <taxon>Pseudomonadales</taxon>
        <taxon>Pseudomonadaceae</taxon>
        <taxon>Thiopseudomonas</taxon>
    </lineage>
</organism>
<evidence type="ECO:0000313" key="7">
    <source>
        <dbReference type="Proteomes" id="UP000063953"/>
    </source>
</evidence>
<feature type="binding site" evidence="3">
    <location>
        <position position="176"/>
    </location>
    <ligand>
        <name>Cu cation</name>
        <dbReference type="ChEBI" id="CHEBI:23378"/>
    </ligand>
</feature>
<dbReference type="OrthoDB" id="9790194at2"/>
<dbReference type="SUPFAM" id="SSF52833">
    <property type="entry name" value="Thioredoxin-like"/>
    <property type="match status" value="1"/>
</dbReference>
<dbReference type="PROSITE" id="PS51352">
    <property type="entry name" value="THIOREDOXIN_2"/>
    <property type="match status" value="1"/>
</dbReference>
<evidence type="ECO:0000256" key="4">
    <source>
        <dbReference type="PIRSR" id="PIRSR603782-2"/>
    </source>
</evidence>
<evidence type="ECO:0000256" key="1">
    <source>
        <dbReference type="ARBA" id="ARBA00010996"/>
    </source>
</evidence>
<dbReference type="Pfam" id="PF02630">
    <property type="entry name" value="SCO1-SenC"/>
    <property type="match status" value="1"/>
</dbReference>
<evidence type="ECO:0000313" key="6">
    <source>
        <dbReference type="EMBL" id="AKX59642.1"/>
    </source>
</evidence>
<gene>
    <name evidence="6" type="ORF">AKN88_06660</name>
</gene>
<dbReference type="STRING" id="1697053.AKN87_08945"/>
<feature type="binding site" evidence="3">
    <location>
        <position position="91"/>
    </location>
    <ligand>
        <name>Cu cation</name>
        <dbReference type="ChEBI" id="CHEBI:23378"/>
    </ligand>
</feature>
<dbReference type="Gene3D" id="3.40.30.10">
    <property type="entry name" value="Glutaredoxin"/>
    <property type="match status" value="1"/>
</dbReference>
<keyword evidence="2 3" id="KW-0186">Copper</keyword>
<dbReference type="AlphaFoldDB" id="A0A0K1XEQ2"/>